<proteinExistence type="predicted"/>
<dbReference type="Proteomes" id="UP000010472">
    <property type="component" value="Chromosome"/>
</dbReference>
<reference evidence="1 2" key="1">
    <citation type="submission" date="2012-06" db="EMBL/GenBank/DDBJ databases">
        <title>Finished chromosome of genome of Crinalium epipsammum PCC 9333.</title>
        <authorList>
            <consortium name="US DOE Joint Genome Institute"/>
            <person name="Gugger M."/>
            <person name="Coursin T."/>
            <person name="Rippka R."/>
            <person name="Tandeau De Marsac N."/>
            <person name="Huntemann M."/>
            <person name="Wei C.-L."/>
            <person name="Han J."/>
            <person name="Detter J.C."/>
            <person name="Han C."/>
            <person name="Tapia R."/>
            <person name="Davenport K."/>
            <person name="Daligault H."/>
            <person name="Erkkila T."/>
            <person name="Gu W."/>
            <person name="Munk A.C.C."/>
            <person name="Teshima H."/>
            <person name="Xu Y."/>
            <person name="Chain P."/>
            <person name="Chen A."/>
            <person name="Krypides N."/>
            <person name="Mavromatis K."/>
            <person name="Markowitz V."/>
            <person name="Szeto E."/>
            <person name="Ivanova N."/>
            <person name="Mikhailova N."/>
            <person name="Ovchinnikova G."/>
            <person name="Pagani I."/>
            <person name="Pati A."/>
            <person name="Goodwin L."/>
            <person name="Peters L."/>
            <person name="Pitluck S."/>
            <person name="Woyke T."/>
            <person name="Kerfeld C."/>
        </authorList>
    </citation>
    <scope>NUCLEOTIDE SEQUENCE [LARGE SCALE GENOMIC DNA]</scope>
    <source>
        <strain evidence="1 2">PCC 9333</strain>
    </source>
</reference>
<sequence length="66" mass="7493">MQALMIQTFCLAQQNAGEWEWIPDYAGWSVDFDTMVQMSDDGFEVEIDGVVTPVQTLKQLKELTGH</sequence>
<dbReference type="STRING" id="1173022.Cri9333_2757"/>
<organism evidence="1 2">
    <name type="scientific">Crinalium epipsammum PCC 9333</name>
    <dbReference type="NCBI Taxonomy" id="1173022"/>
    <lineage>
        <taxon>Bacteria</taxon>
        <taxon>Bacillati</taxon>
        <taxon>Cyanobacteriota</taxon>
        <taxon>Cyanophyceae</taxon>
        <taxon>Gomontiellales</taxon>
        <taxon>Gomontiellaceae</taxon>
        <taxon>Crinalium</taxon>
    </lineage>
</organism>
<protein>
    <submittedName>
        <fullName evidence="1">Uncharacterized protein</fullName>
    </submittedName>
</protein>
<evidence type="ECO:0000313" key="1">
    <source>
        <dbReference type="EMBL" id="AFZ13607.1"/>
    </source>
</evidence>
<dbReference type="AlphaFoldDB" id="K9W1J5"/>
<dbReference type="HOGENOM" id="CLU_2823869_0_0_3"/>
<dbReference type="KEGG" id="cep:Cri9333_2757"/>
<evidence type="ECO:0000313" key="2">
    <source>
        <dbReference type="Proteomes" id="UP000010472"/>
    </source>
</evidence>
<keyword evidence="2" id="KW-1185">Reference proteome</keyword>
<gene>
    <name evidence="1" type="ORF">Cri9333_2757</name>
</gene>
<dbReference type="EMBL" id="CP003620">
    <property type="protein sequence ID" value="AFZ13607.1"/>
    <property type="molecule type" value="Genomic_DNA"/>
</dbReference>
<name>K9W1J5_9CYAN</name>
<accession>K9W1J5</accession>